<protein>
    <recommendedName>
        <fullName evidence="12">RING-type E3 ubiquitin transferase</fullName>
    </recommendedName>
</protein>
<evidence type="ECO:0000256" key="4">
    <source>
        <dbReference type="ARBA" id="ARBA00022771"/>
    </source>
</evidence>
<feature type="compositionally biased region" description="Polar residues" evidence="7">
    <location>
        <begin position="244"/>
        <end position="258"/>
    </location>
</feature>
<feature type="domain" description="C3H1-type" evidence="9">
    <location>
        <begin position="523"/>
        <end position="551"/>
    </location>
</feature>
<dbReference type="Gene3D" id="3.30.40.10">
    <property type="entry name" value="Zinc/RING finger domain, C3HC4 (zinc finger)"/>
    <property type="match status" value="1"/>
</dbReference>
<keyword evidence="4 6" id="KW-0863">Zinc-finger</keyword>
<organism evidence="10 11">
    <name type="scientific">Coccomyxa viridis</name>
    <dbReference type="NCBI Taxonomy" id="1274662"/>
    <lineage>
        <taxon>Eukaryota</taxon>
        <taxon>Viridiplantae</taxon>
        <taxon>Chlorophyta</taxon>
        <taxon>core chlorophytes</taxon>
        <taxon>Trebouxiophyceae</taxon>
        <taxon>Trebouxiophyceae incertae sedis</taxon>
        <taxon>Coccomyxaceae</taxon>
        <taxon>Coccomyxa</taxon>
    </lineage>
</organism>
<feature type="region of interest" description="Disordered" evidence="7">
    <location>
        <begin position="217"/>
        <end position="270"/>
    </location>
</feature>
<evidence type="ECO:0000256" key="1">
    <source>
        <dbReference type="ARBA" id="ARBA00022679"/>
    </source>
</evidence>
<proteinExistence type="predicted"/>
<dbReference type="SUPFAM" id="SSF57850">
    <property type="entry name" value="RING/U-box"/>
    <property type="match status" value="1"/>
</dbReference>
<feature type="compositionally biased region" description="Low complexity" evidence="7">
    <location>
        <begin position="127"/>
        <end position="152"/>
    </location>
</feature>
<feature type="compositionally biased region" description="Polar residues" evidence="7">
    <location>
        <begin position="153"/>
        <end position="167"/>
    </location>
</feature>
<dbReference type="SUPFAM" id="SSF90229">
    <property type="entry name" value="CCCH zinc finger"/>
    <property type="match status" value="1"/>
</dbReference>
<dbReference type="Pfam" id="PF00642">
    <property type="entry name" value="zf-CCCH"/>
    <property type="match status" value="2"/>
</dbReference>
<evidence type="ECO:0000259" key="8">
    <source>
        <dbReference type="PROSITE" id="PS50089"/>
    </source>
</evidence>
<gene>
    <name evidence="10" type="ORF">CVIRNUC_000483</name>
</gene>
<dbReference type="InterPro" id="IPR045072">
    <property type="entry name" value="MKRN-like"/>
</dbReference>
<keyword evidence="2 6" id="KW-0479">Metal-binding</keyword>
<feature type="zinc finger region" description="C3H1-type" evidence="6">
    <location>
        <begin position="523"/>
        <end position="551"/>
    </location>
</feature>
<dbReference type="GO" id="GO:0008270">
    <property type="term" value="F:zinc ion binding"/>
    <property type="evidence" value="ECO:0007669"/>
    <property type="project" value="UniProtKB-KW"/>
</dbReference>
<evidence type="ECO:0000256" key="6">
    <source>
        <dbReference type="PROSITE-ProRule" id="PRU00723"/>
    </source>
</evidence>
<feature type="compositionally biased region" description="Polar residues" evidence="7">
    <location>
        <begin position="179"/>
        <end position="195"/>
    </location>
</feature>
<sequence length="757" mass="81908">MTDKVLCRFHASGGNCRNGINCRFSHDLSSVPSQVCMYYMAGYCAFGSQCRYAHVRPDGTTLDDESRATLAPRDGGQHAALGNYAAHSTQGAQNGQQGATAAPEQDVREMLPPGCADAAWEDETPCSSPSSQPSNRASAAARGQDSGAAARSLQPSAVSATSRSGQPLASPVPLRRQSPPCQEQVHSGRSTGTQQQDHDQLTPVQFLLREVPEISAQLSSAAPAAARSRDSGQHGMGMARGAQAEQQSARHNAQQQDCGSAAGSRSYEPAGQAAFSELAHEMEPGEEPLRSLSTGAWLTAGDSHDEHGSSHHQSPAGITRPSANFEEQGAGEDGGNGAGMTYRMWQHLSSLQDGAGLSYEEWRAAEADDEDDGTAYEEWLVANDFPDDQEGWVEHCMEAVLGNGQHGQHERSGFDQGCGNGFHHSYDCDSYQSEAGFGDGPEEDYQRWQEDAAKDVYHHEDGSSQQPQAQDRAPVNGSAIEQRKADSGSRGQRSHLAGSRSAANTWKGASGQGSLPASSAPVPWVENLCMQYYRNGTCSKGASCERLHGIYCKNCQRFALHPANAQQRSEHAAECLARHKRVSSHAASRLMECSICMELVLSKPDPSARKFGLLDCAHAFCLSCIRDWRSRTESGADVETAVRACPVCRQVTHYVTPSMVWPADEEEKEAIQSAYKTKLASIDCRFFSHGSGTCPFSTSCMYRHAYRNGQLEERKFRKRMDADGEVGGVREARLSDFLDASLQSQQAVRRAMRGTVQ</sequence>
<dbReference type="InterPro" id="IPR041367">
    <property type="entry name" value="Znf-CCCH_4"/>
</dbReference>
<keyword evidence="1" id="KW-0808">Transferase</keyword>
<dbReference type="InterPro" id="IPR036855">
    <property type="entry name" value="Znf_CCCH_sf"/>
</dbReference>
<dbReference type="GO" id="GO:0000209">
    <property type="term" value="P:protein polyubiquitination"/>
    <property type="evidence" value="ECO:0007669"/>
    <property type="project" value="InterPro"/>
</dbReference>
<dbReference type="InterPro" id="IPR013083">
    <property type="entry name" value="Znf_RING/FYVE/PHD"/>
</dbReference>
<feature type="zinc finger region" description="C3H1-type" evidence="6">
    <location>
        <begin position="678"/>
        <end position="707"/>
    </location>
</feature>
<evidence type="ECO:0008006" key="12">
    <source>
        <dbReference type="Google" id="ProtNLM"/>
    </source>
</evidence>
<dbReference type="PANTHER" id="PTHR11224">
    <property type="entry name" value="MAKORIN-RELATED"/>
    <property type="match status" value="1"/>
</dbReference>
<keyword evidence="11" id="KW-1185">Reference proteome</keyword>
<feature type="compositionally biased region" description="Low complexity" evidence="7">
    <location>
        <begin position="217"/>
        <end position="226"/>
    </location>
</feature>
<dbReference type="Gene3D" id="4.10.1000.10">
    <property type="entry name" value="Zinc finger, CCCH-type"/>
    <property type="match status" value="1"/>
</dbReference>
<evidence type="ECO:0000256" key="7">
    <source>
        <dbReference type="SAM" id="MobiDB-lite"/>
    </source>
</evidence>
<evidence type="ECO:0000259" key="9">
    <source>
        <dbReference type="PROSITE" id="PS50103"/>
    </source>
</evidence>
<reference evidence="10 11" key="1">
    <citation type="submission" date="2023-10" db="EMBL/GenBank/DDBJ databases">
        <authorList>
            <person name="Maclean D."/>
            <person name="Macfadyen A."/>
        </authorList>
    </citation>
    <scope>NUCLEOTIDE SEQUENCE [LARGE SCALE GENOMIC DNA]</scope>
</reference>
<feature type="region of interest" description="Disordered" evidence="7">
    <location>
        <begin position="298"/>
        <end position="336"/>
    </location>
</feature>
<comment type="caution">
    <text evidence="10">The sequence shown here is derived from an EMBL/GenBank/DDBJ whole genome shotgun (WGS) entry which is preliminary data.</text>
</comment>
<dbReference type="AlphaFoldDB" id="A0AAV1HQE5"/>
<dbReference type="PROSITE" id="PS50103">
    <property type="entry name" value="ZF_C3H1"/>
    <property type="match status" value="4"/>
</dbReference>
<dbReference type="PROSITE" id="PS50089">
    <property type="entry name" value="ZF_RING_2"/>
    <property type="match status" value="1"/>
</dbReference>
<feature type="domain" description="C3H1-type" evidence="9">
    <location>
        <begin position="1"/>
        <end position="29"/>
    </location>
</feature>
<keyword evidence="3" id="KW-0677">Repeat</keyword>
<feature type="domain" description="C3H1-type" evidence="9">
    <location>
        <begin position="678"/>
        <end position="707"/>
    </location>
</feature>
<dbReference type="GO" id="GO:0061630">
    <property type="term" value="F:ubiquitin protein ligase activity"/>
    <property type="evidence" value="ECO:0007669"/>
    <property type="project" value="InterPro"/>
</dbReference>
<evidence type="ECO:0000313" key="10">
    <source>
        <dbReference type="EMBL" id="CAK0734802.1"/>
    </source>
</evidence>
<dbReference type="CDD" id="cd16521">
    <property type="entry name" value="RING-HC_MKRN"/>
    <property type="match status" value="1"/>
</dbReference>
<dbReference type="SMART" id="SM00184">
    <property type="entry name" value="RING"/>
    <property type="match status" value="1"/>
</dbReference>
<dbReference type="Pfam" id="PF14608">
    <property type="entry name" value="zf-CCCH_2"/>
    <property type="match status" value="1"/>
</dbReference>
<feature type="domain" description="RING-type" evidence="8">
    <location>
        <begin position="593"/>
        <end position="649"/>
    </location>
</feature>
<dbReference type="SMART" id="SM00356">
    <property type="entry name" value="ZnF_C3H1"/>
    <property type="match status" value="4"/>
</dbReference>
<evidence type="ECO:0000256" key="3">
    <source>
        <dbReference type="ARBA" id="ARBA00022737"/>
    </source>
</evidence>
<feature type="zinc finger region" description="C3H1-type" evidence="6">
    <location>
        <begin position="1"/>
        <end position="29"/>
    </location>
</feature>
<dbReference type="Proteomes" id="UP001314263">
    <property type="component" value="Unassembled WGS sequence"/>
</dbReference>
<feature type="region of interest" description="Disordered" evidence="7">
    <location>
        <begin position="116"/>
        <end position="199"/>
    </location>
</feature>
<feature type="zinc finger region" description="C3H1-type" evidence="6">
    <location>
        <begin position="30"/>
        <end position="57"/>
    </location>
</feature>
<accession>A0AAV1HQE5</accession>
<dbReference type="InterPro" id="IPR001841">
    <property type="entry name" value="Znf_RING"/>
</dbReference>
<feature type="region of interest" description="Disordered" evidence="7">
    <location>
        <begin position="456"/>
        <end position="517"/>
    </location>
</feature>
<evidence type="ECO:0000256" key="5">
    <source>
        <dbReference type="ARBA" id="ARBA00022833"/>
    </source>
</evidence>
<evidence type="ECO:0000256" key="2">
    <source>
        <dbReference type="ARBA" id="ARBA00022723"/>
    </source>
</evidence>
<name>A0AAV1HQE5_9CHLO</name>
<dbReference type="Pfam" id="PF13639">
    <property type="entry name" value="zf-RING_2"/>
    <property type="match status" value="1"/>
</dbReference>
<dbReference type="EMBL" id="CAUYUE010000001">
    <property type="protein sequence ID" value="CAK0734802.1"/>
    <property type="molecule type" value="Genomic_DNA"/>
</dbReference>
<evidence type="ECO:0000313" key="11">
    <source>
        <dbReference type="Proteomes" id="UP001314263"/>
    </source>
</evidence>
<feature type="domain" description="C3H1-type" evidence="9">
    <location>
        <begin position="30"/>
        <end position="57"/>
    </location>
</feature>
<keyword evidence="5 6" id="KW-0862">Zinc</keyword>
<dbReference type="Pfam" id="PF18044">
    <property type="entry name" value="zf-CCCH_4"/>
    <property type="match status" value="1"/>
</dbReference>
<dbReference type="PROSITE" id="PS00518">
    <property type="entry name" value="ZF_RING_1"/>
    <property type="match status" value="1"/>
</dbReference>
<dbReference type="InterPro" id="IPR017907">
    <property type="entry name" value="Znf_RING_CS"/>
</dbReference>
<dbReference type="PANTHER" id="PTHR11224:SF10">
    <property type="entry name" value="IP09428P-RELATED"/>
    <property type="match status" value="1"/>
</dbReference>
<dbReference type="InterPro" id="IPR000571">
    <property type="entry name" value="Znf_CCCH"/>
</dbReference>